<protein>
    <submittedName>
        <fullName evidence="1">Multiple sugar transport system permease protein</fullName>
    </submittedName>
</protein>
<accession>A0AC61PKL3</accession>
<proteinExistence type="predicted"/>
<gene>
    <name evidence="1" type="ORF">SAMN06297397_1350</name>
</gene>
<evidence type="ECO:0000313" key="1">
    <source>
        <dbReference type="EMBL" id="SMC54381.1"/>
    </source>
</evidence>
<comment type="caution">
    <text evidence="1">The sequence shown here is derived from an EMBL/GenBank/DDBJ whole genome shotgun (WGS) entry which is preliminary data.</text>
</comment>
<keyword evidence="1" id="KW-0813">Transport</keyword>
<dbReference type="Proteomes" id="UP000192328">
    <property type="component" value="Unassembled WGS sequence"/>
</dbReference>
<dbReference type="EMBL" id="FWXZ01000002">
    <property type="protein sequence ID" value="SMC54381.1"/>
    <property type="molecule type" value="Genomic_DNA"/>
</dbReference>
<evidence type="ECO:0000313" key="2">
    <source>
        <dbReference type="Proteomes" id="UP000192328"/>
    </source>
</evidence>
<keyword evidence="1" id="KW-0762">Sugar transport</keyword>
<name>A0AC61PKL3_9FIRM</name>
<organism evidence="1 2">
    <name type="scientific">Aristaeella lactis</name>
    <dbReference type="NCBI Taxonomy" id="3046383"/>
    <lineage>
        <taxon>Bacteria</taxon>
        <taxon>Bacillati</taxon>
        <taxon>Bacillota</taxon>
        <taxon>Clostridia</taxon>
        <taxon>Eubacteriales</taxon>
        <taxon>Aristaeellaceae</taxon>
        <taxon>Aristaeella</taxon>
    </lineage>
</organism>
<keyword evidence="2" id="KW-1185">Reference proteome</keyword>
<sequence length="285" mass="32320">MRQKGFRIWLARIVLTILALIILLPMVQTFLYSFSSIGEMKELMKERGKLGEGEWMDPHYSPHQISLGQYEQILIKDEAILHFFNNSVIYAAAILLGQALVVPALAFGLSKFRFRGRETIFFLIVMLMLLPFQVTMVPNVLTLRFMGLLNTRWAIILPMLFAPFFIFLLRQYMIALPDELLEAASIDGAGPFRSFLWIVLPVCRPVLGAAAALSFAESWNLVEQPITYLTAAKALEPLSTQFNQLTRKVSGYEFAGAALYILPALLIYLFFQEDILAGIQLTEMK</sequence>
<reference evidence="1" key="1">
    <citation type="submission" date="2017-04" db="EMBL/GenBank/DDBJ databases">
        <authorList>
            <person name="Varghese N."/>
            <person name="Submissions S."/>
        </authorList>
    </citation>
    <scope>NUCLEOTIDE SEQUENCE</scope>
    <source>
        <strain evidence="1">WTE2008</strain>
    </source>
</reference>